<comment type="caution">
    <text evidence="3">The sequence shown here is derived from an EMBL/GenBank/DDBJ whole genome shotgun (WGS) entry which is preliminary data.</text>
</comment>
<dbReference type="RefSeq" id="WP_083091233.1">
    <property type="nucleotide sequence ID" value="NZ_LXWF01000011.1"/>
</dbReference>
<evidence type="ECO:0000313" key="3">
    <source>
        <dbReference type="EMBL" id="ORC22170.1"/>
    </source>
</evidence>
<dbReference type="PANTHER" id="PTHR32039:SF7">
    <property type="entry name" value="COMPETENCE PROTEIN COMM"/>
    <property type="match status" value="1"/>
</dbReference>
<proteinExistence type="inferred from homology"/>
<dbReference type="InterPro" id="IPR014721">
    <property type="entry name" value="Ribsml_uS5_D2-typ_fold_subgr"/>
</dbReference>
<dbReference type="Proteomes" id="UP000192359">
    <property type="component" value="Unassembled WGS sequence"/>
</dbReference>
<dbReference type="InterPro" id="IPR000523">
    <property type="entry name" value="Mg_chelatse_chII-like_cat_dom"/>
</dbReference>
<dbReference type="NCBIfam" id="TIGR00368">
    <property type="entry name" value="YifB family Mg chelatase-like AAA ATPase"/>
    <property type="match status" value="1"/>
</dbReference>
<dbReference type="Gene3D" id="3.40.50.300">
    <property type="entry name" value="P-loop containing nucleotide triphosphate hydrolases"/>
    <property type="match status" value="1"/>
</dbReference>
<dbReference type="PANTHER" id="PTHR32039">
    <property type="entry name" value="MAGNESIUM-CHELATASE SUBUNIT CHLI"/>
    <property type="match status" value="1"/>
</dbReference>
<dbReference type="EMBL" id="LXWF01000011">
    <property type="protein sequence ID" value="ORC22170.1"/>
    <property type="molecule type" value="Genomic_DNA"/>
</dbReference>
<dbReference type="SMART" id="SM00382">
    <property type="entry name" value="AAA"/>
    <property type="match status" value="1"/>
</dbReference>
<dbReference type="InterPro" id="IPR020568">
    <property type="entry name" value="Ribosomal_Su5_D2-typ_SF"/>
</dbReference>
<dbReference type="InterPro" id="IPR003593">
    <property type="entry name" value="AAA+_ATPase"/>
</dbReference>
<dbReference type="InterPro" id="IPR045006">
    <property type="entry name" value="CHLI-like"/>
</dbReference>
<dbReference type="InterPro" id="IPR027417">
    <property type="entry name" value="P-loop_NTPase"/>
</dbReference>
<accession>A0A1Y1RS10</accession>
<dbReference type="Gene3D" id="3.30.230.10">
    <property type="match status" value="1"/>
</dbReference>
<dbReference type="SUPFAM" id="SSF54211">
    <property type="entry name" value="Ribosomal protein S5 domain 2-like"/>
    <property type="match status" value="1"/>
</dbReference>
<gene>
    <name evidence="3" type="ORF">A7979_01390</name>
</gene>
<dbReference type="OrthoDB" id="9813147at2"/>
<dbReference type="InterPro" id="IPR004482">
    <property type="entry name" value="Mg_chelat-rel"/>
</dbReference>
<dbReference type="Pfam" id="PF13541">
    <property type="entry name" value="ChlI"/>
    <property type="match status" value="1"/>
</dbReference>
<sequence>MAFARTFSVALVGVTGHIVEVEADISAALPSFVLLGLPDSSLNEARDRIRSAAKNSGLPLPAQKLTINLTPATLPKRGSMFDLAMLVAALQADGELQPSGQTVFLGEVGLDGSVREIPGILPAVKAAVDAGYSQVLVPAGNAREAALVSGAQVQGVTCLAEVFVALGAKNPDQLKRPAQERPVPQTTTASALRLEPDMADVAGQAEGRLALEIAAAGGHHLLFTGPPGSGKTMLAERLTGILPPLSTEDAMEVTAIHSLCMAGAPLQELISRPPFESPHHSASSPAILGGGAGLPRPGCVSRAHRGVLFLDEAPEFKRTVLDSLRQPLENGEIIIDRSAASARYPARFQLVLAANPCPCGNNVGRGLECTCTSRERRSYFGRLSGPLLDRIDLQVAVPKVTATDLAATGKGESSAHIRARVEQARATQAERLAPLGLTTNAETNGQILRGPLKISSQLTSGLSQALDRGSLTARGFDRVLRTAWTLADLDGATGPTREHIDLALYFRNLNSERVGA</sequence>
<dbReference type="Pfam" id="PF13335">
    <property type="entry name" value="Mg_chelatase_C"/>
    <property type="match status" value="1"/>
</dbReference>
<protein>
    <submittedName>
        <fullName evidence="3">Mg chelatase-like protein</fullName>
    </submittedName>
</protein>
<dbReference type="AlphaFoldDB" id="A0A1Y1RS10"/>
<comment type="similarity">
    <text evidence="1">Belongs to the Mg-chelatase subunits D/I family. ComM subfamily.</text>
</comment>
<dbReference type="SUPFAM" id="SSF52540">
    <property type="entry name" value="P-loop containing nucleoside triphosphate hydrolases"/>
    <property type="match status" value="1"/>
</dbReference>
<evidence type="ECO:0000256" key="1">
    <source>
        <dbReference type="ARBA" id="ARBA00006354"/>
    </source>
</evidence>
<dbReference type="GO" id="GO:0005524">
    <property type="term" value="F:ATP binding"/>
    <property type="evidence" value="ECO:0007669"/>
    <property type="project" value="InterPro"/>
</dbReference>
<organism evidence="3 4">
    <name type="scientific">Rothia nasimurium</name>
    <dbReference type="NCBI Taxonomy" id="85336"/>
    <lineage>
        <taxon>Bacteria</taxon>
        <taxon>Bacillati</taxon>
        <taxon>Actinomycetota</taxon>
        <taxon>Actinomycetes</taxon>
        <taxon>Micrococcales</taxon>
        <taxon>Micrococcaceae</taxon>
        <taxon>Rothia</taxon>
    </lineage>
</organism>
<evidence type="ECO:0000313" key="4">
    <source>
        <dbReference type="Proteomes" id="UP000192359"/>
    </source>
</evidence>
<feature type="domain" description="AAA+ ATPase" evidence="2">
    <location>
        <begin position="217"/>
        <end position="401"/>
    </location>
</feature>
<dbReference type="Pfam" id="PF01078">
    <property type="entry name" value="Mg_chelatase"/>
    <property type="match status" value="1"/>
</dbReference>
<dbReference type="InterPro" id="IPR025158">
    <property type="entry name" value="Mg_chelat-rel_C"/>
</dbReference>
<name>A0A1Y1RS10_9MICC</name>
<evidence type="ECO:0000259" key="2">
    <source>
        <dbReference type="SMART" id="SM00382"/>
    </source>
</evidence>
<reference evidence="3 4" key="1">
    <citation type="submission" date="2016-05" db="EMBL/GenBank/DDBJ databases">
        <title>Draft genome sequence of a porcine commensal Rothia nasimurium.</title>
        <authorList>
            <person name="Gaiser R.A."/>
            <person name="Van Baarlen P."/>
            <person name="Wells J.M."/>
        </authorList>
    </citation>
    <scope>NUCLEOTIDE SEQUENCE [LARGE SCALE GENOMIC DNA]</scope>
    <source>
        <strain evidence="3 4">PT-32</strain>
    </source>
</reference>
<keyword evidence="4" id="KW-1185">Reference proteome</keyword>